<evidence type="ECO:0000313" key="4">
    <source>
        <dbReference type="Proteomes" id="UP001629156"/>
    </source>
</evidence>
<evidence type="ECO:0000256" key="1">
    <source>
        <dbReference type="PROSITE-ProRule" id="PRU00339"/>
    </source>
</evidence>
<dbReference type="EMBL" id="JBELPZ010000008">
    <property type="protein sequence ID" value="MFL9844626.1"/>
    <property type="molecule type" value="Genomic_DNA"/>
</dbReference>
<dbReference type="PANTHER" id="PTHR12558:SF13">
    <property type="entry name" value="CELL DIVISION CYCLE PROTEIN 27 HOMOLOG"/>
    <property type="match status" value="1"/>
</dbReference>
<comment type="caution">
    <text evidence="3">The sequence shown here is derived from an EMBL/GenBank/DDBJ whole genome shotgun (WGS) entry which is preliminary data.</text>
</comment>
<proteinExistence type="predicted"/>
<gene>
    <name evidence="3" type="ORF">ABS766_09360</name>
</gene>
<feature type="repeat" description="TPR" evidence="1">
    <location>
        <begin position="122"/>
        <end position="155"/>
    </location>
</feature>
<dbReference type="InterPro" id="IPR019734">
    <property type="entry name" value="TPR_rpt"/>
</dbReference>
<dbReference type="SMART" id="SM00028">
    <property type="entry name" value="TPR"/>
    <property type="match status" value="4"/>
</dbReference>
<dbReference type="PROSITE" id="PS50005">
    <property type="entry name" value="TPR"/>
    <property type="match status" value="2"/>
</dbReference>
<dbReference type="Gene3D" id="1.25.40.10">
    <property type="entry name" value="Tetratricopeptide repeat domain"/>
    <property type="match status" value="2"/>
</dbReference>
<dbReference type="SUPFAM" id="SSF48452">
    <property type="entry name" value="TPR-like"/>
    <property type="match status" value="2"/>
</dbReference>
<feature type="signal peptide" evidence="2">
    <location>
        <begin position="1"/>
        <end position="21"/>
    </location>
</feature>
<keyword evidence="2" id="KW-0732">Signal</keyword>
<evidence type="ECO:0000313" key="3">
    <source>
        <dbReference type="EMBL" id="MFL9844626.1"/>
    </source>
</evidence>
<dbReference type="Pfam" id="PF13432">
    <property type="entry name" value="TPR_16"/>
    <property type="match status" value="1"/>
</dbReference>
<evidence type="ECO:0000256" key="2">
    <source>
        <dbReference type="SAM" id="SignalP"/>
    </source>
</evidence>
<sequence>MTTLKKTLFFVLILFVCKASAQNMQEGFTYLEQGKFDRAETFFENILKEYPTNKTAKLCYARALGLNGNPGQAKNLFMQMLNDYPGDFEIELNYAESLLWNKNYEAAKTYYGTLVAKQPESFPALLGYANTFSNLKEYPEALEYVNKALEVSPGNANAMTSRKYIRLGYAYTLTQQQQYTAALEMLDQNLIDFPADKDTLLNKANIYLIIKQGQKAKQAYFEMAKTLADSITAINGAALAEHIDHKEKKALQWSELAVSKASVLNDSLLLKSATERYIQALIWNKQYKNAERAINALATQYPDDSSVMAIWATLGMYRSDFNQSVTNYTRILQKDTTSFDGNLGIANAYFAQGKHDSAYVAVDRTLKIFENQKDAVTFLNKLHNTYSPSIEEHAGYSYDNGKNKAWFTGITVNLPASLRWSFSAMYKHRETKNETTGRAANSNDYAMGTSYKLHPLASFNVVLGTTHVTSSITNYTQVLAQAFIKTKPFKLQDAELGYKRDIQNFNADLVNREITADNIYLNYNVGSNVNLGWFTQYYYTSQSDGNKRNLLFTSLYYNFLSRPVLKGGINYQYIAFNERRAEVYFSPLRFNLVEVFTDFLRDENGIDGKGVFYNVNAAGGYQFIEDNKKQGTYRFQGKIGYKFSGRFVASAYALHSNIASTTAAGFTYTELGIRLKWVITSKPVFYKQNI</sequence>
<protein>
    <submittedName>
        <fullName evidence="3">Tetratricopeptide repeat protein</fullName>
    </submittedName>
</protein>
<dbReference type="PANTHER" id="PTHR12558">
    <property type="entry name" value="CELL DIVISION CYCLE 16,23,27"/>
    <property type="match status" value="1"/>
</dbReference>
<name>A0ABW8YWD7_9FLAO</name>
<accession>A0ABW8YWD7</accession>
<keyword evidence="4" id="KW-1185">Reference proteome</keyword>
<feature type="chain" id="PRO_5045066411" evidence="2">
    <location>
        <begin position="22"/>
        <end position="690"/>
    </location>
</feature>
<organism evidence="3 4">
    <name type="scientific">Flavobacterium rhizosphaerae</name>
    <dbReference type="NCBI Taxonomy" id="3163298"/>
    <lineage>
        <taxon>Bacteria</taxon>
        <taxon>Pseudomonadati</taxon>
        <taxon>Bacteroidota</taxon>
        <taxon>Flavobacteriia</taxon>
        <taxon>Flavobacteriales</taxon>
        <taxon>Flavobacteriaceae</taxon>
        <taxon>Flavobacterium</taxon>
    </lineage>
</organism>
<dbReference type="Pfam" id="PF14559">
    <property type="entry name" value="TPR_19"/>
    <property type="match status" value="1"/>
</dbReference>
<reference evidence="3 4" key="1">
    <citation type="submission" date="2024-06" db="EMBL/GenBank/DDBJ databases">
        <authorList>
            <person name="Kaempfer P."/>
            <person name="Viver T."/>
        </authorList>
    </citation>
    <scope>NUCLEOTIDE SEQUENCE [LARGE SCALE GENOMIC DNA]</scope>
    <source>
        <strain evidence="3 4">ST-119</strain>
    </source>
</reference>
<dbReference type="Proteomes" id="UP001629156">
    <property type="component" value="Unassembled WGS sequence"/>
</dbReference>
<dbReference type="InterPro" id="IPR011990">
    <property type="entry name" value="TPR-like_helical_dom_sf"/>
</dbReference>
<dbReference type="RefSeq" id="WP_408084879.1">
    <property type="nucleotide sequence ID" value="NZ_JBELPZ010000008.1"/>
</dbReference>
<keyword evidence="1" id="KW-0802">TPR repeat</keyword>
<feature type="repeat" description="TPR" evidence="1">
    <location>
        <begin position="20"/>
        <end position="53"/>
    </location>
</feature>